<reference evidence="2" key="1">
    <citation type="submission" date="2019-04" db="EMBL/GenBank/DDBJ databases">
        <title>Friends and foes A comparative genomics studyof 23 Aspergillus species from section Flavi.</title>
        <authorList>
            <consortium name="DOE Joint Genome Institute"/>
            <person name="Kjaerbolling I."/>
            <person name="Vesth T."/>
            <person name="Frisvad J.C."/>
            <person name="Nybo J.L."/>
            <person name="Theobald S."/>
            <person name="Kildgaard S."/>
            <person name="Isbrandt T."/>
            <person name="Kuo A."/>
            <person name="Sato A."/>
            <person name="Lyhne E.K."/>
            <person name="Kogle M.E."/>
            <person name="Wiebenga A."/>
            <person name="Kun R.S."/>
            <person name="Lubbers R.J."/>
            <person name="Makela M.R."/>
            <person name="Barry K."/>
            <person name="Chovatia M."/>
            <person name="Clum A."/>
            <person name="Daum C."/>
            <person name="Haridas S."/>
            <person name="He G."/>
            <person name="LaButti K."/>
            <person name="Lipzen A."/>
            <person name="Mondo S."/>
            <person name="Riley R."/>
            <person name="Salamov A."/>
            <person name="Simmons B.A."/>
            <person name="Magnuson J.K."/>
            <person name="Henrissat B."/>
            <person name="Mortensen U.H."/>
            <person name="Larsen T.O."/>
            <person name="Devries R.P."/>
            <person name="Grigoriev I.V."/>
            <person name="Machida M."/>
            <person name="Baker S.E."/>
            <person name="Andersen M.R."/>
        </authorList>
    </citation>
    <scope>NUCLEOTIDE SEQUENCE [LARGE SCALE GENOMIC DNA]</scope>
    <source>
        <strain evidence="2">CBS 553.77</strain>
    </source>
</reference>
<sequence>MAASKPPFSKTKEWERISTPESDCCIAGGKSSDPVKSMAFLILKNSFEEKDGWEIEEEKHAEEKNHVKLHSTLPEDKGQMRRQHKVAHAESAFIIRRKNVTGGKIDQGRDTIRMVATCEMSSRECHDCEIALEEYLETKSTQTGSQSCWAMVFQPGIAKIYRWHKGEEREEFEENQLKWLLTLDLSDSEDRQSVHDFMLVVAGTSSETWSRFKVDKSMQE</sequence>
<keyword evidence="2" id="KW-1185">Reference proteome</keyword>
<gene>
    <name evidence="1" type="ORF">BDV28DRAFT_132317</name>
</gene>
<dbReference type="Proteomes" id="UP000327118">
    <property type="component" value="Unassembled WGS sequence"/>
</dbReference>
<organism evidence="1 2">
    <name type="scientific">Aspergillus coremiiformis</name>
    <dbReference type="NCBI Taxonomy" id="138285"/>
    <lineage>
        <taxon>Eukaryota</taxon>
        <taxon>Fungi</taxon>
        <taxon>Dikarya</taxon>
        <taxon>Ascomycota</taxon>
        <taxon>Pezizomycotina</taxon>
        <taxon>Eurotiomycetes</taxon>
        <taxon>Eurotiomycetidae</taxon>
        <taxon>Eurotiales</taxon>
        <taxon>Aspergillaceae</taxon>
        <taxon>Aspergillus</taxon>
        <taxon>Aspergillus subgen. Circumdati</taxon>
    </lineage>
</organism>
<dbReference type="AlphaFoldDB" id="A0A5N6ZAE8"/>
<dbReference type="EMBL" id="ML739087">
    <property type="protein sequence ID" value="KAE8353836.1"/>
    <property type="molecule type" value="Genomic_DNA"/>
</dbReference>
<accession>A0A5N6ZAE8</accession>
<evidence type="ECO:0000313" key="1">
    <source>
        <dbReference type="EMBL" id="KAE8353836.1"/>
    </source>
</evidence>
<proteinExistence type="predicted"/>
<name>A0A5N6ZAE8_9EURO</name>
<evidence type="ECO:0000313" key="2">
    <source>
        <dbReference type="Proteomes" id="UP000327118"/>
    </source>
</evidence>
<protein>
    <submittedName>
        <fullName evidence="1">Uncharacterized protein</fullName>
    </submittedName>
</protein>